<dbReference type="SMART" id="SM00072">
    <property type="entry name" value="GuKc"/>
    <property type="match status" value="1"/>
</dbReference>
<dbReference type="Pfam" id="PF00625">
    <property type="entry name" value="Guanylate_kin"/>
    <property type="match status" value="1"/>
</dbReference>
<feature type="compositionally biased region" description="Basic and acidic residues" evidence="16">
    <location>
        <begin position="672"/>
        <end position="685"/>
    </location>
</feature>
<dbReference type="InterPro" id="IPR001452">
    <property type="entry name" value="SH3_domain"/>
</dbReference>
<keyword evidence="11" id="KW-0256">Endoplasmic reticulum</keyword>
<dbReference type="InterPro" id="IPR027417">
    <property type="entry name" value="P-loop_NTPase"/>
</dbReference>
<dbReference type="GO" id="GO:0097120">
    <property type="term" value="P:receptor localization to synapse"/>
    <property type="evidence" value="ECO:0007669"/>
    <property type="project" value="TreeGrafter"/>
</dbReference>
<dbReference type="FunFam" id="3.30.63.10:FF:000001">
    <property type="entry name" value="Disks large homolog 1 isoform 2"/>
    <property type="match status" value="1"/>
</dbReference>
<dbReference type="InterPro" id="IPR015143">
    <property type="entry name" value="L27_1"/>
</dbReference>
<dbReference type="FunFam" id="2.30.42.10:FF:000001">
    <property type="entry name" value="Disks large homolog 1 isoform 2"/>
    <property type="match status" value="1"/>
</dbReference>
<dbReference type="FunFam" id="1.10.287.470:FF:000001">
    <property type="entry name" value="Disks large 1 isoform X3"/>
    <property type="match status" value="1"/>
</dbReference>
<evidence type="ECO:0000256" key="4">
    <source>
        <dbReference type="ARBA" id="ARBA00004496"/>
    </source>
</evidence>
<proteinExistence type="inferred from homology"/>
<feature type="compositionally biased region" description="Polar residues" evidence="16">
    <location>
        <begin position="85"/>
        <end position="106"/>
    </location>
</feature>
<dbReference type="FunFam" id="2.30.42.10:FF:000002">
    <property type="entry name" value="Disks large homolog 4 isoform 2"/>
    <property type="match status" value="1"/>
</dbReference>
<dbReference type="GO" id="GO:0043005">
    <property type="term" value="C:neuron projection"/>
    <property type="evidence" value="ECO:0007669"/>
    <property type="project" value="InterPro"/>
</dbReference>
<evidence type="ECO:0000256" key="8">
    <source>
        <dbReference type="ARBA" id="ARBA00022475"/>
    </source>
</evidence>
<dbReference type="GO" id="GO:0098609">
    <property type="term" value="P:cell-cell adhesion"/>
    <property type="evidence" value="ECO:0007669"/>
    <property type="project" value="TreeGrafter"/>
</dbReference>
<dbReference type="PROSITE" id="PS00856">
    <property type="entry name" value="GUANYLATE_KINASE_1"/>
    <property type="match status" value="1"/>
</dbReference>
<evidence type="ECO:0000256" key="10">
    <source>
        <dbReference type="ARBA" id="ARBA00022737"/>
    </source>
</evidence>
<dbReference type="SUPFAM" id="SSF101288">
    <property type="entry name" value="L27 domain"/>
    <property type="match status" value="1"/>
</dbReference>
<dbReference type="SUPFAM" id="SSF50156">
    <property type="entry name" value="PDZ domain-like"/>
    <property type="match status" value="3"/>
</dbReference>
<protein>
    <recommendedName>
        <fullName evidence="14">Disks large homolog 1</fullName>
    </recommendedName>
</protein>
<keyword evidence="8" id="KW-1003">Cell membrane</keyword>
<dbReference type="InterPro" id="IPR036028">
    <property type="entry name" value="SH3-like_dom_sf"/>
</dbReference>
<dbReference type="SMART" id="SM00569">
    <property type="entry name" value="L27"/>
    <property type="match status" value="1"/>
</dbReference>
<dbReference type="FunFam" id="2.30.30.40:FF:000008">
    <property type="entry name" value="Disks large homolog 1 isoform 2"/>
    <property type="match status" value="1"/>
</dbReference>
<evidence type="ECO:0000256" key="5">
    <source>
        <dbReference type="ARBA" id="ARBA00004586"/>
    </source>
</evidence>
<evidence type="ECO:0000259" key="20">
    <source>
        <dbReference type="PROSITE" id="PS51022"/>
    </source>
</evidence>
<dbReference type="Ensembl" id="ENSCCRT00010095978.1">
    <property type="protein sequence ID" value="ENSCCRP00010086532.1"/>
    <property type="gene ID" value="ENSCCRG00010024349.1"/>
</dbReference>
<evidence type="ECO:0000256" key="16">
    <source>
        <dbReference type="SAM" id="MobiDB-lite"/>
    </source>
</evidence>
<dbReference type="PROSITE" id="PS50002">
    <property type="entry name" value="SH3"/>
    <property type="match status" value="1"/>
</dbReference>
<dbReference type="CDD" id="cd06723">
    <property type="entry name" value="PDZ1_Dlg1-2-4-like"/>
    <property type="match status" value="1"/>
</dbReference>
<evidence type="ECO:0000256" key="13">
    <source>
        <dbReference type="ARBA" id="ARBA00023136"/>
    </source>
</evidence>
<dbReference type="InterPro" id="IPR001478">
    <property type="entry name" value="PDZ"/>
</dbReference>
<dbReference type="Pfam" id="PF00595">
    <property type="entry name" value="PDZ"/>
    <property type="match status" value="3"/>
</dbReference>
<dbReference type="Gene3D" id="3.30.63.10">
    <property type="entry name" value="Guanylate Kinase phosphate binding domain"/>
    <property type="match status" value="1"/>
</dbReference>
<dbReference type="Pfam" id="PF00018">
    <property type="entry name" value="SH3_1"/>
    <property type="match status" value="1"/>
</dbReference>
<dbReference type="PANTHER" id="PTHR23119:SF5">
    <property type="entry name" value="DISKS LARGE HOMOLOG 1"/>
    <property type="match status" value="1"/>
</dbReference>
<dbReference type="PROSITE" id="PS50052">
    <property type="entry name" value="GUANYLATE_KINASE_2"/>
    <property type="match status" value="1"/>
</dbReference>
<dbReference type="SMART" id="SM00326">
    <property type="entry name" value="SH3"/>
    <property type="match status" value="1"/>
</dbReference>
<evidence type="ECO:0000256" key="11">
    <source>
        <dbReference type="ARBA" id="ARBA00022824"/>
    </source>
</evidence>
<evidence type="ECO:0000256" key="2">
    <source>
        <dbReference type="ARBA" id="ARBA00004221"/>
    </source>
</evidence>
<dbReference type="Pfam" id="PF09058">
    <property type="entry name" value="L27_1"/>
    <property type="match status" value="1"/>
</dbReference>
<dbReference type="InterPro" id="IPR019583">
    <property type="entry name" value="DLG1-4_PDZ_assoc"/>
</dbReference>
<keyword evidence="13" id="KW-0472">Membrane</keyword>
<dbReference type="CDD" id="cd06724">
    <property type="entry name" value="PDZ2_Dlg1-2-4-like"/>
    <property type="match status" value="1"/>
</dbReference>
<evidence type="ECO:0000256" key="12">
    <source>
        <dbReference type="ARBA" id="ARBA00022949"/>
    </source>
</evidence>
<dbReference type="Gene3D" id="2.30.42.10">
    <property type="match status" value="3"/>
</dbReference>
<evidence type="ECO:0000313" key="22">
    <source>
        <dbReference type="Proteomes" id="UP000694427"/>
    </source>
</evidence>
<evidence type="ECO:0000256" key="3">
    <source>
        <dbReference type="ARBA" id="ARBA00004282"/>
    </source>
</evidence>
<dbReference type="Proteomes" id="UP000694427">
    <property type="component" value="Unplaced"/>
</dbReference>
<dbReference type="GO" id="GO:0016323">
    <property type="term" value="C:basolateral plasma membrane"/>
    <property type="evidence" value="ECO:0007669"/>
    <property type="project" value="TreeGrafter"/>
</dbReference>
<dbReference type="GO" id="GO:0043113">
    <property type="term" value="P:receptor clustering"/>
    <property type="evidence" value="ECO:0007669"/>
    <property type="project" value="TreeGrafter"/>
</dbReference>
<dbReference type="Gene3D" id="1.10.287.470">
    <property type="entry name" value="Helix hairpin bin"/>
    <property type="match status" value="1"/>
</dbReference>
<evidence type="ECO:0000256" key="15">
    <source>
        <dbReference type="PROSITE-ProRule" id="PRU00192"/>
    </source>
</evidence>
<dbReference type="CDD" id="cd11861">
    <property type="entry name" value="SH3_DLG-like"/>
    <property type="match status" value="1"/>
</dbReference>
<accession>A0A8C1N5M3</accession>
<dbReference type="Gene3D" id="3.40.50.300">
    <property type="entry name" value="P-loop containing nucleotide triphosphate hydrolases"/>
    <property type="match status" value="1"/>
</dbReference>
<dbReference type="FunFam" id="2.30.42.10:FF:000049">
    <property type="entry name" value="disks large homolog 1 isoform X1"/>
    <property type="match status" value="1"/>
</dbReference>
<name>A0A8C1N5M3_CYPCA</name>
<dbReference type="FunFam" id="3.40.50.300:FF:001402">
    <property type="entry name" value="Discs, large homolog 3 (Drosophila)"/>
    <property type="match status" value="1"/>
</dbReference>
<dbReference type="InterPro" id="IPR036892">
    <property type="entry name" value="L27_dom_sf"/>
</dbReference>
<evidence type="ECO:0000259" key="18">
    <source>
        <dbReference type="PROSITE" id="PS50052"/>
    </source>
</evidence>
<dbReference type="SUPFAM" id="SSF50044">
    <property type="entry name" value="SH3-domain"/>
    <property type="match status" value="1"/>
</dbReference>
<dbReference type="PROSITE" id="PS50106">
    <property type="entry name" value="PDZ"/>
    <property type="match status" value="3"/>
</dbReference>
<feature type="domain" description="SH3" evidence="17">
    <location>
        <begin position="590"/>
        <end position="660"/>
    </location>
</feature>
<dbReference type="SMART" id="SM00228">
    <property type="entry name" value="PDZ"/>
    <property type="match status" value="3"/>
</dbReference>
<reference evidence="21" key="2">
    <citation type="submission" date="2025-09" db="UniProtKB">
        <authorList>
            <consortium name="Ensembl"/>
        </authorList>
    </citation>
    <scope>IDENTIFICATION</scope>
</reference>
<dbReference type="FunFam" id="2.30.30.40:FF:000058">
    <property type="entry name" value="Disks large homolog 1 isoform X1"/>
    <property type="match status" value="1"/>
</dbReference>
<dbReference type="AlphaFoldDB" id="A0A8C1N5M3"/>
<dbReference type="PANTHER" id="PTHR23119">
    <property type="entry name" value="DISCS LARGE"/>
    <property type="match status" value="1"/>
</dbReference>
<evidence type="ECO:0000256" key="9">
    <source>
        <dbReference type="ARBA" id="ARBA00022490"/>
    </source>
</evidence>
<keyword evidence="22" id="KW-1185">Reference proteome</keyword>
<dbReference type="GO" id="GO:0098839">
    <property type="term" value="C:postsynaptic density membrane"/>
    <property type="evidence" value="ECO:0007669"/>
    <property type="project" value="TreeGrafter"/>
</dbReference>
<reference evidence="21" key="1">
    <citation type="submission" date="2025-08" db="UniProtKB">
        <authorList>
            <consortium name="Ensembl"/>
        </authorList>
    </citation>
    <scope>IDENTIFICATION</scope>
</reference>
<evidence type="ECO:0000259" key="19">
    <source>
        <dbReference type="PROSITE" id="PS50106"/>
    </source>
</evidence>
<dbReference type="GO" id="GO:0031594">
    <property type="term" value="C:neuromuscular junction"/>
    <property type="evidence" value="ECO:0007669"/>
    <property type="project" value="InterPro"/>
</dbReference>
<organism evidence="21 22">
    <name type="scientific">Cyprinus carpio</name>
    <name type="common">Common carp</name>
    <dbReference type="NCBI Taxonomy" id="7962"/>
    <lineage>
        <taxon>Eukaryota</taxon>
        <taxon>Metazoa</taxon>
        <taxon>Chordata</taxon>
        <taxon>Craniata</taxon>
        <taxon>Vertebrata</taxon>
        <taxon>Euteleostomi</taxon>
        <taxon>Actinopterygii</taxon>
        <taxon>Neopterygii</taxon>
        <taxon>Teleostei</taxon>
        <taxon>Ostariophysi</taxon>
        <taxon>Cypriniformes</taxon>
        <taxon>Cyprinidae</taxon>
        <taxon>Cyprininae</taxon>
        <taxon>Cyprinus</taxon>
    </lineage>
</organism>
<feature type="domain" description="Guanylate kinase-like" evidence="18">
    <location>
        <begin position="720"/>
        <end position="895"/>
    </location>
</feature>
<feature type="compositionally biased region" description="Polar residues" evidence="16">
    <location>
        <begin position="688"/>
        <end position="700"/>
    </location>
</feature>
<comment type="subcellular location">
    <subcellularLocation>
        <location evidence="2">Apical cell membrane</location>
    </subcellularLocation>
    <subcellularLocation>
        <location evidence="3">Cell junction</location>
    </subcellularLocation>
    <subcellularLocation>
        <location evidence="1">Cell membrane</location>
        <topology evidence="1">Peripheral membrane protein</topology>
    </subcellularLocation>
    <subcellularLocation>
        <location evidence="4">Cytoplasm</location>
    </subcellularLocation>
    <subcellularLocation>
        <location evidence="5">Endoplasmic reticulum membrane</location>
    </subcellularLocation>
</comment>
<dbReference type="InterPro" id="IPR050614">
    <property type="entry name" value="Synaptic_Scaffolding_LAP-MAGUK"/>
</dbReference>
<keyword evidence="12" id="KW-0965">Cell junction</keyword>
<evidence type="ECO:0000256" key="7">
    <source>
        <dbReference type="ARBA" id="ARBA00022443"/>
    </source>
</evidence>
<dbReference type="GO" id="GO:0007268">
    <property type="term" value="P:chemical synaptic transmission"/>
    <property type="evidence" value="ECO:0007669"/>
    <property type="project" value="InterPro"/>
</dbReference>
<evidence type="ECO:0000313" key="21">
    <source>
        <dbReference type="Ensembl" id="ENSCCRP00010086532.1"/>
    </source>
</evidence>
<dbReference type="InterPro" id="IPR020590">
    <property type="entry name" value="Guanylate_kinase_CS"/>
</dbReference>
<dbReference type="Pfam" id="PF10600">
    <property type="entry name" value="PDZ_assoc"/>
    <property type="match status" value="1"/>
</dbReference>
<dbReference type="CDD" id="cd06795">
    <property type="entry name" value="PDZ3_Dlg1-2-4-like"/>
    <property type="match status" value="1"/>
</dbReference>
<dbReference type="CDD" id="cd00071">
    <property type="entry name" value="GMPK"/>
    <property type="match status" value="1"/>
</dbReference>
<dbReference type="GO" id="GO:0070161">
    <property type="term" value="C:anchoring junction"/>
    <property type="evidence" value="ECO:0007669"/>
    <property type="project" value="UniProtKB-SubCell"/>
</dbReference>
<feature type="region of interest" description="Disordered" evidence="16">
    <location>
        <begin position="665"/>
        <end position="700"/>
    </location>
</feature>
<feature type="domain" description="PDZ" evidence="19">
    <location>
        <begin position="326"/>
        <end position="413"/>
    </location>
</feature>
<dbReference type="InterPro" id="IPR016313">
    <property type="entry name" value="DLG1-like"/>
</dbReference>
<dbReference type="GO" id="GO:0016324">
    <property type="term" value="C:apical plasma membrane"/>
    <property type="evidence" value="ECO:0007669"/>
    <property type="project" value="UniProtKB-SubCell"/>
</dbReference>
<evidence type="ECO:0000256" key="6">
    <source>
        <dbReference type="ARBA" id="ARBA00007014"/>
    </source>
</evidence>
<dbReference type="Pfam" id="PF10608">
    <property type="entry name" value="MAGUK_N_PEST"/>
    <property type="match status" value="1"/>
</dbReference>
<dbReference type="SMART" id="SM01277">
    <property type="entry name" value="MAGUK_N_PEST"/>
    <property type="match status" value="1"/>
</dbReference>
<dbReference type="PIRSF" id="PIRSF001741">
    <property type="entry name" value="MAGUK_DLGH"/>
    <property type="match status" value="1"/>
</dbReference>
<dbReference type="GO" id="GO:0045197">
    <property type="term" value="P:establishment or maintenance of epithelial cell apical/basal polarity"/>
    <property type="evidence" value="ECO:0007669"/>
    <property type="project" value="TreeGrafter"/>
</dbReference>
<feature type="domain" description="L27" evidence="20">
    <location>
        <begin position="4"/>
        <end position="64"/>
    </location>
</feature>
<dbReference type="GO" id="GO:0005789">
    <property type="term" value="C:endoplasmic reticulum membrane"/>
    <property type="evidence" value="ECO:0007669"/>
    <property type="project" value="UniProtKB-SubCell"/>
</dbReference>
<sequence>MPVRKKDAQRALQLLEEYRTKLSQTGDPHLRQSIERVINIFQSTLFQALIDIQEFYEVSLQDNDNKPIEPSSLQTREPFPPVNEWNLTGLPSTIGPTETVPSSNAQSEEKYKYQDEDTTSPPEQSSPHLPGDVRPPELVQVSEKNISQIENVHGYVSHSHISPMKVESLECVFDGPSTLGGEEVPAPAFATLYSQSDTLMQASPAPVVVNTESLDTSPYVNGTEADYEYEEITLERGNSGLGFSIAGGTDNPHIGEDPSIFITKIIPGGAAAQDGRLRVNDCILRVNDVDVRDVTHSNAVEALKEAGCIVRLYVRRRKAVTEKIMDVKLVKGPKGLGFSIAGGVENQHIPGDNSIYITKIIEGGAAHKDGRLQIGDKLLAVNAVCLEEVTHEDAVTALKNTPDVVYLKVAKPTSVFMNDSYIPPDVTSSYSQHMENHISTQSYLSQPLTPATPSRYSPISKGMLGDEEITREPRKIVLHRGTTGLGFNIVGGEDGEGIFISFILAGGPADLCGELRKGDRIISVNGVDLRSATHEQAAAALKNAGQTVTIVAQYRPEEYSRFEAKIHDLREQMMNSSISSGSGSLRTSQKRTLYVRALFDYDITKDSGLPSQGLNFRFGDILHVLNASDEEWWQARHVTPDGEMEETGVIPSKKRVERKERARLKTVKFNSKTRDKGDLSDDKGLKHVTSNASDSESSYRGQEEYVLSYETVMQHEVSYARPVIVLGPMKDRINDDLISEFPDKFGSCVPHTTRPKRDYEVDGRDYHFVNSREQMEKDIQDHKFIEAGQYNNHLYGTSVQSVREVAEKGKHCILDVSGNAIKRLQLAQLYTIAVFVKPKSVENILEMNKRLTEEQGRKTYDRAMKLEQEFLEHFTAIVEGDTLEEIYNQVKQIIEEQSGPFIWVPVKEK</sequence>
<dbReference type="SUPFAM" id="SSF52540">
    <property type="entry name" value="P-loop containing nucleoside triphosphate hydrolases"/>
    <property type="match status" value="1"/>
</dbReference>
<keyword evidence="10" id="KW-0677">Repeat</keyword>
<dbReference type="InterPro" id="IPR036034">
    <property type="entry name" value="PDZ_sf"/>
</dbReference>
<dbReference type="InterPro" id="IPR008144">
    <property type="entry name" value="Guanylate_kin-like_dom"/>
</dbReference>
<evidence type="ECO:0000256" key="14">
    <source>
        <dbReference type="ARBA" id="ARBA00044189"/>
    </source>
</evidence>
<keyword evidence="9" id="KW-0963">Cytoplasm</keyword>
<feature type="region of interest" description="Disordered" evidence="16">
    <location>
        <begin position="63"/>
        <end position="135"/>
    </location>
</feature>
<dbReference type="InterPro" id="IPR004172">
    <property type="entry name" value="L27_dom"/>
</dbReference>
<comment type="similarity">
    <text evidence="6">Belongs to the MAGUK family.</text>
</comment>
<dbReference type="GO" id="GO:0019901">
    <property type="term" value="F:protein kinase binding"/>
    <property type="evidence" value="ECO:0007669"/>
    <property type="project" value="TreeGrafter"/>
</dbReference>
<dbReference type="GO" id="GO:0099072">
    <property type="term" value="P:regulation of postsynaptic membrane neurotransmitter receptor levels"/>
    <property type="evidence" value="ECO:0007669"/>
    <property type="project" value="TreeGrafter"/>
</dbReference>
<dbReference type="InterPro" id="IPR019590">
    <property type="entry name" value="DLG1_PEST_dom"/>
</dbReference>
<feature type="domain" description="PDZ" evidence="19">
    <location>
        <begin position="231"/>
        <end position="318"/>
    </location>
</feature>
<feature type="domain" description="PDZ" evidence="19">
    <location>
        <begin position="475"/>
        <end position="556"/>
    </location>
</feature>
<evidence type="ECO:0000256" key="1">
    <source>
        <dbReference type="ARBA" id="ARBA00004202"/>
    </source>
</evidence>
<dbReference type="PROSITE" id="PS51022">
    <property type="entry name" value="L27"/>
    <property type="match status" value="1"/>
</dbReference>
<dbReference type="InterPro" id="IPR008145">
    <property type="entry name" value="GK/Ca_channel_bsu"/>
</dbReference>
<evidence type="ECO:0000259" key="17">
    <source>
        <dbReference type="PROSITE" id="PS50002"/>
    </source>
</evidence>
<dbReference type="Gene3D" id="2.30.30.40">
    <property type="entry name" value="SH3 Domains"/>
    <property type="match status" value="1"/>
</dbReference>
<keyword evidence="7 15" id="KW-0728">SH3 domain</keyword>
<dbReference type="GO" id="GO:0035255">
    <property type="term" value="F:ionotropic glutamate receptor binding"/>
    <property type="evidence" value="ECO:0007669"/>
    <property type="project" value="TreeGrafter"/>
</dbReference>